<organism evidence="1 2">
    <name type="scientific">Eumeta variegata</name>
    <name type="common">Bagworm moth</name>
    <name type="synonym">Eumeta japonica</name>
    <dbReference type="NCBI Taxonomy" id="151549"/>
    <lineage>
        <taxon>Eukaryota</taxon>
        <taxon>Metazoa</taxon>
        <taxon>Ecdysozoa</taxon>
        <taxon>Arthropoda</taxon>
        <taxon>Hexapoda</taxon>
        <taxon>Insecta</taxon>
        <taxon>Pterygota</taxon>
        <taxon>Neoptera</taxon>
        <taxon>Endopterygota</taxon>
        <taxon>Lepidoptera</taxon>
        <taxon>Glossata</taxon>
        <taxon>Ditrysia</taxon>
        <taxon>Tineoidea</taxon>
        <taxon>Psychidae</taxon>
        <taxon>Oiketicinae</taxon>
        <taxon>Eumeta</taxon>
    </lineage>
</organism>
<evidence type="ECO:0000313" key="2">
    <source>
        <dbReference type="Proteomes" id="UP000299102"/>
    </source>
</evidence>
<dbReference type="AlphaFoldDB" id="A0A4C1VRE5"/>
<accession>A0A4C1VRE5</accession>
<gene>
    <name evidence="1" type="ORF">EVAR_24056_1</name>
</gene>
<evidence type="ECO:0000313" key="1">
    <source>
        <dbReference type="EMBL" id="GBP41696.1"/>
    </source>
</evidence>
<reference evidence="1 2" key="1">
    <citation type="journal article" date="2019" name="Commun. Biol.">
        <title>The bagworm genome reveals a unique fibroin gene that provides high tensile strength.</title>
        <authorList>
            <person name="Kono N."/>
            <person name="Nakamura H."/>
            <person name="Ohtoshi R."/>
            <person name="Tomita M."/>
            <person name="Numata K."/>
            <person name="Arakawa K."/>
        </authorList>
    </citation>
    <scope>NUCLEOTIDE SEQUENCE [LARGE SCALE GENOMIC DNA]</scope>
</reference>
<name>A0A4C1VRE5_EUMVA</name>
<dbReference type="EMBL" id="BGZK01000404">
    <property type="protein sequence ID" value="GBP41696.1"/>
    <property type="molecule type" value="Genomic_DNA"/>
</dbReference>
<protein>
    <submittedName>
        <fullName evidence="1">Uncharacterized protein</fullName>
    </submittedName>
</protein>
<comment type="caution">
    <text evidence="1">The sequence shown here is derived from an EMBL/GenBank/DDBJ whole genome shotgun (WGS) entry which is preliminary data.</text>
</comment>
<keyword evidence="2" id="KW-1185">Reference proteome</keyword>
<sequence>MSPKTVERDRVPTSPARQSYKLSIPCWRNYITHTCTRVRTHTLGGKLSRMRRSPLRLNTCSGAGKLSRIVADETRNSRPVRWASEYCQVYAIVFHVRKPGGGVDWHPGRDDDGDNAYPGECRDYASLVLCDSKLAGVLPYLRFKDGSQTDLDPARVLHTEVNFDPFGG</sequence>
<proteinExistence type="predicted"/>
<dbReference type="Proteomes" id="UP000299102">
    <property type="component" value="Unassembled WGS sequence"/>
</dbReference>